<accession>A0ABY5LZ22</accession>
<dbReference type="Proteomes" id="UP001057561">
    <property type="component" value="Chromosome"/>
</dbReference>
<keyword evidence="2" id="KW-1185">Reference proteome</keyword>
<organism evidence="1 2">
    <name type="scientific">Dolichospermum heterosporum TAC447</name>
    <dbReference type="NCBI Taxonomy" id="747523"/>
    <lineage>
        <taxon>Bacteria</taxon>
        <taxon>Bacillati</taxon>
        <taxon>Cyanobacteriota</taxon>
        <taxon>Cyanophyceae</taxon>
        <taxon>Nostocales</taxon>
        <taxon>Aphanizomenonaceae</taxon>
        <taxon>Dolichospermum</taxon>
        <taxon>Dolichospermum heterosporum</taxon>
    </lineage>
</organism>
<evidence type="ECO:0000313" key="2">
    <source>
        <dbReference type="Proteomes" id="UP001057561"/>
    </source>
</evidence>
<dbReference type="EMBL" id="CP099464">
    <property type="protein sequence ID" value="UUO17288.1"/>
    <property type="molecule type" value="Genomic_DNA"/>
</dbReference>
<dbReference type="RefSeq" id="WP_257121938.1">
    <property type="nucleotide sequence ID" value="NZ_CP099464.1"/>
</dbReference>
<sequence length="103" mass="11171">MERVRLLGLLISSLGWLGLAGLAVSPASGEYPKLKYSVYPAPGTYSVKAEVRGFCSATCVVLLFDGKRMRVENPRQAVKVIGTGVVRLSVDGYNRPTLVGWEQ</sequence>
<reference evidence="1" key="1">
    <citation type="submission" date="2022-06" db="EMBL/GenBank/DDBJ databases">
        <title>Nostosin G and Spiroidesin B from the Cyanobacterium Dolichospermum sp. NIES-1697.</title>
        <authorList>
            <person name="Phan C.-S."/>
            <person name="Mehjabin J.J."/>
            <person name="Anas A.R.J."/>
            <person name="Hayasaka M."/>
            <person name="Onoki R."/>
            <person name="Wang J."/>
            <person name="Umezawa T."/>
            <person name="Washio K."/>
            <person name="Morikawa M."/>
            <person name="Okino T."/>
        </authorList>
    </citation>
    <scope>NUCLEOTIDE SEQUENCE</scope>
    <source>
        <strain evidence="1">NIES-1697</strain>
    </source>
</reference>
<protein>
    <submittedName>
        <fullName evidence="1">Uncharacterized protein</fullName>
    </submittedName>
</protein>
<name>A0ABY5LZ22_9CYAN</name>
<evidence type="ECO:0000313" key="1">
    <source>
        <dbReference type="EMBL" id="UUO17288.1"/>
    </source>
</evidence>
<proteinExistence type="predicted"/>
<gene>
    <name evidence="1" type="ORF">NG743_10025</name>
</gene>